<dbReference type="EMBL" id="FQWD01000005">
    <property type="protein sequence ID" value="SHG93796.1"/>
    <property type="molecule type" value="Genomic_DNA"/>
</dbReference>
<evidence type="ECO:0000313" key="2">
    <source>
        <dbReference type="Proteomes" id="UP000184520"/>
    </source>
</evidence>
<dbReference type="Proteomes" id="UP000184520">
    <property type="component" value="Unassembled WGS sequence"/>
</dbReference>
<gene>
    <name evidence="1" type="ORF">SAMN05216361_3378</name>
</gene>
<dbReference type="STRING" id="634436.SAMN05216361_3378"/>
<reference evidence="2" key="1">
    <citation type="submission" date="2016-11" db="EMBL/GenBank/DDBJ databases">
        <authorList>
            <person name="Varghese N."/>
            <person name="Submissions S."/>
        </authorList>
    </citation>
    <scope>NUCLEOTIDE SEQUENCE [LARGE SCALE GENOMIC DNA]</scope>
    <source>
        <strain evidence="2">CGMCC 1.8995</strain>
    </source>
</reference>
<keyword evidence="2" id="KW-1185">Reference proteome</keyword>
<accession>A0A1M5NW41</accession>
<proteinExistence type="predicted"/>
<protein>
    <submittedName>
        <fullName evidence="1">Uncharacterized protein</fullName>
    </submittedName>
</protein>
<evidence type="ECO:0000313" key="1">
    <source>
        <dbReference type="EMBL" id="SHG93796.1"/>
    </source>
</evidence>
<organism evidence="1 2">
    <name type="scientific">Marisediminitalea aggregata</name>
    <dbReference type="NCBI Taxonomy" id="634436"/>
    <lineage>
        <taxon>Bacteria</taxon>
        <taxon>Pseudomonadati</taxon>
        <taxon>Pseudomonadota</taxon>
        <taxon>Gammaproteobacteria</taxon>
        <taxon>Alteromonadales</taxon>
        <taxon>Alteromonadaceae</taxon>
        <taxon>Marisediminitalea</taxon>
    </lineage>
</organism>
<dbReference type="AlphaFoldDB" id="A0A1M5NW41"/>
<sequence length="83" mass="9122">MVPAKAGWDIMCLEGVGVIKVSKENEGYFAHYSLLNDGDSVHSLGPNSESDIKQQLYSLGFAQRDIEEAFTKSDKTYFGVGKC</sequence>
<name>A0A1M5NW41_9ALTE</name>